<reference evidence="4 5" key="1">
    <citation type="submission" date="2023-04" db="EMBL/GenBank/DDBJ databases">
        <title>Lysobacter sp. strain UC isolated from soil sample.</title>
        <authorList>
            <person name="Choksket S."/>
            <person name="Harshvardhan F."/>
            <person name="Rana R."/>
            <person name="Patil P.B."/>
            <person name="Korpole S."/>
        </authorList>
    </citation>
    <scope>NUCLEOTIDE SEQUENCE [LARGE SCALE GENOMIC DNA]</scope>
    <source>
        <strain evidence="4 5">UC</strain>
    </source>
</reference>
<proteinExistence type="predicted"/>
<dbReference type="EMBL" id="JARUHG010000002">
    <property type="protein sequence ID" value="MDR0183083.1"/>
    <property type="molecule type" value="Genomic_DNA"/>
</dbReference>
<dbReference type="PANTHER" id="PTHR43037">
    <property type="entry name" value="UNNAMED PRODUCT-RELATED"/>
    <property type="match status" value="1"/>
</dbReference>
<keyword evidence="1 2" id="KW-0732">Signal</keyword>
<sequence>MPSFLLPASVGAMFPIRALMRVAVVAMALALGACATTPREVPPGRFVERSVVVDGGTHRYQVFVPSRAAAGKRPATVLFLHGSGERGTDNQRQVQVGLGPFLREHATTFPALVVFPQSPPGTSWTGTQARVALAALDASIEEFGGDEDRVVLTGMSRGGYGVLELAIMEPRRFAALVPVCGGVTQPPALKEHLQVEGVALAPDPFLAAAQKLQKLPMWAFHGGKDDVVTPDQSRHLVDALRNLGGNVRYTEFAGLGHNSWDAAYATPELWTWAFAQERKGGLF</sequence>
<evidence type="ECO:0000256" key="1">
    <source>
        <dbReference type="ARBA" id="ARBA00022729"/>
    </source>
</evidence>
<accession>A0ABU1CD24</accession>
<name>A0ABU1CD24_9GAMM</name>
<comment type="caution">
    <text evidence="4">The sequence shown here is derived from an EMBL/GenBank/DDBJ whole genome shotgun (WGS) entry which is preliminary data.</text>
</comment>
<feature type="domain" description="Peptidase S9 prolyl oligopeptidase catalytic" evidence="3">
    <location>
        <begin position="133"/>
        <end position="181"/>
    </location>
</feature>
<dbReference type="PANTHER" id="PTHR43037:SF1">
    <property type="entry name" value="BLL1128 PROTEIN"/>
    <property type="match status" value="1"/>
</dbReference>
<dbReference type="SUPFAM" id="SSF53474">
    <property type="entry name" value="alpha/beta-Hydrolases"/>
    <property type="match status" value="1"/>
</dbReference>
<evidence type="ECO:0000313" key="4">
    <source>
        <dbReference type="EMBL" id="MDR0183083.1"/>
    </source>
</evidence>
<dbReference type="Proteomes" id="UP001233535">
    <property type="component" value="Unassembled WGS sequence"/>
</dbReference>
<dbReference type="InterPro" id="IPR001375">
    <property type="entry name" value="Peptidase_S9_cat"/>
</dbReference>
<evidence type="ECO:0000259" key="3">
    <source>
        <dbReference type="Pfam" id="PF00326"/>
    </source>
</evidence>
<evidence type="ECO:0000313" key="5">
    <source>
        <dbReference type="Proteomes" id="UP001233535"/>
    </source>
</evidence>
<organism evidence="4 5">
    <name type="scientific">Lysobacter arvi</name>
    <dbReference type="NCBI Taxonomy" id="3038776"/>
    <lineage>
        <taxon>Bacteria</taxon>
        <taxon>Pseudomonadati</taxon>
        <taxon>Pseudomonadota</taxon>
        <taxon>Gammaproteobacteria</taxon>
        <taxon>Lysobacterales</taxon>
        <taxon>Lysobacteraceae</taxon>
        <taxon>Lysobacter</taxon>
    </lineage>
</organism>
<protein>
    <submittedName>
        <fullName evidence="4">Prolyl oligopeptidase family serine peptidase</fullName>
    </submittedName>
</protein>
<dbReference type="InterPro" id="IPR029058">
    <property type="entry name" value="AB_hydrolase_fold"/>
</dbReference>
<gene>
    <name evidence="4" type="ORF">P8609_08880</name>
</gene>
<dbReference type="Pfam" id="PF00326">
    <property type="entry name" value="Peptidase_S9"/>
    <property type="match status" value="1"/>
</dbReference>
<keyword evidence="5" id="KW-1185">Reference proteome</keyword>
<dbReference type="InterPro" id="IPR050955">
    <property type="entry name" value="Plant_Biomass_Hydrol_Est"/>
</dbReference>
<evidence type="ECO:0000256" key="2">
    <source>
        <dbReference type="SAM" id="SignalP"/>
    </source>
</evidence>
<feature type="signal peptide" evidence="2">
    <location>
        <begin position="1"/>
        <end position="35"/>
    </location>
</feature>
<dbReference type="RefSeq" id="WP_309262241.1">
    <property type="nucleotide sequence ID" value="NZ_JARUHG010000002.1"/>
</dbReference>
<dbReference type="Gene3D" id="3.40.50.1820">
    <property type="entry name" value="alpha/beta hydrolase"/>
    <property type="match status" value="1"/>
</dbReference>
<feature type="chain" id="PRO_5045449777" evidence="2">
    <location>
        <begin position="36"/>
        <end position="283"/>
    </location>
</feature>